<dbReference type="EC" id="4.1.3.34" evidence="5"/>
<dbReference type="GO" id="GO:0006107">
    <property type="term" value="P:oxaloacetate metabolic process"/>
    <property type="evidence" value="ECO:0007669"/>
    <property type="project" value="TreeGrafter"/>
</dbReference>
<dbReference type="EMBL" id="CAJNAQ010000005">
    <property type="protein sequence ID" value="CAE6492332.1"/>
    <property type="molecule type" value="Genomic_DNA"/>
</dbReference>
<dbReference type="RefSeq" id="WP_205098777.1">
    <property type="nucleotide sequence ID" value="NZ_CAJNAQ010000005.1"/>
</dbReference>
<keyword evidence="2" id="KW-0479">Metal-binding</keyword>
<name>A0A812EY46_9ARCH</name>
<keyword evidence="3" id="KW-0460">Magnesium</keyword>
<evidence type="ECO:0000313" key="6">
    <source>
        <dbReference type="Proteomes" id="UP000655759"/>
    </source>
</evidence>
<keyword evidence="5" id="KW-0456">Lyase</keyword>
<dbReference type="Pfam" id="PF03328">
    <property type="entry name" value="HpcH_HpaI"/>
    <property type="match status" value="1"/>
</dbReference>
<dbReference type="PANTHER" id="PTHR32308:SF0">
    <property type="entry name" value="HPCH_HPAI ALDOLASE_CITRATE LYASE DOMAIN-CONTAINING PROTEIN"/>
    <property type="match status" value="1"/>
</dbReference>
<dbReference type="PANTHER" id="PTHR32308">
    <property type="entry name" value="LYASE BETA SUBUNIT, PUTATIVE (AFU_ORTHOLOGUE AFUA_4G13030)-RELATED"/>
    <property type="match status" value="1"/>
</dbReference>
<dbReference type="Gene3D" id="3.20.20.60">
    <property type="entry name" value="Phosphoenolpyruvate-binding domains"/>
    <property type="match status" value="1"/>
</dbReference>
<dbReference type="InterPro" id="IPR011206">
    <property type="entry name" value="Citrate_lyase_beta/mcl1/mcl2"/>
</dbReference>
<gene>
    <name evidence="5" type="ORF">NUZ5A_50017</name>
</gene>
<proteinExistence type="predicted"/>
<dbReference type="InterPro" id="IPR005000">
    <property type="entry name" value="Aldolase/citrate-lyase_domain"/>
</dbReference>
<protein>
    <submittedName>
        <fullName evidence="5">Citryl-CoA lyase</fullName>
        <ecNumber evidence="5">4.1.3.34</ecNumber>
    </submittedName>
</protein>
<feature type="domain" description="HpcH/HpaI aldolase/citrate lyase" evidence="4">
    <location>
        <begin position="6"/>
        <end position="223"/>
    </location>
</feature>
<organism evidence="5 6">
    <name type="scientific">Candidatus Nitrosotenuis uzonensis</name>
    <dbReference type="NCBI Taxonomy" id="1407055"/>
    <lineage>
        <taxon>Archaea</taxon>
        <taxon>Nitrososphaerota</taxon>
        <taxon>Candidatus Nitrosotenuis</taxon>
    </lineage>
</organism>
<sequence>MAGLFRSLLFVPGNNPRFLEKAKTIQADIICFDLEDSVPDTEKENARQLIKKALQSHSEYASSVYVRTNAPSSGKIPDDLEQIVQKGLDGIVIPKVDSAKDVLKIKKMLANLEKKRKIDQLAIIPSIESSLGVVNTFEIASSSKRVAAVVFGVFDLLNDMGIEYKKQAEGAKYARAKIPLDARAAGVYAIDAIWQDLQDKDGLLQDCITGKSLGYVGKSIIHPDQIPVAHGAFAPNKAELEWANKVCQAYVESTKKGRGATVVDGKMIDEVHFKQARALLDIAKIN</sequence>
<dbReference type="SUPFAM" id="SSF51621">
    <property type="entry name" value="Phosphoenolpyruvate/pyruvate domain"/>
    <property type="match status" value="1"/>
</dbReference>
<evidence type="ECO:0000256" key="3">
    <source>
        <dbReference type="ARBA" id="ARBA00022842"/>
    </source>
</evidence>
<evidence type="ECO:0000256" key="1">
    <source>
        <dbReference type="ARBA" id="ARBA00001946"/>
    </source>
</evidence>
<dbReference type="AlphaFoldDB" id="A0A812EY46"/>
<comment type="cofactor">
    <cofactor evidence="1">
        <name>Mg(2+)</name>
        <dbReference type="ChEBI" id="CHEBI:18420"/>
    </cofactor>
</comment>
<dbReference type="InterPro" id="IPR015813">
    <property type="entry name" value="Pyrv/PenolPyrv_kinase-like_dom"/>
</dbReference>
<dbReference type="PIRSF" id="PIRSF015582">
    <property type="entry name" value="Cit_lyase_B"/>
    <property type="match status" value="1"/>
</dbReference>
<evidence type="ECO:0000259" key="4">
    <source>
        <dbReference type="Pfam" id="PF03328"/>
    </source>
</evidence>
<comment type="caution">
    <text evidence="5">The sequence shown here is derived from an EMBL/GenBank/DDBJ whole genome shotgun (WGS) entry which is preliminary data.</text>
</comment>
<evidence type="ECO:0000256" key="2">
    <source>
        <dbReference type="ARBA" id="ARBA00022723"/>
    </source>
</evidence>
<reference evidence="5" key="1">
    <citation type="submission" date="2021-02" db="EMBL/GenBank/DDBJ databases">
        <authorList>
            <person name="Han P."/>
        </authorList>
    </citation>
    <scope>NUCLEOTIDE SEQUENCE</scope>
    <source>
        <strain evidence="5">Candidatus Nitrosotenuis uzonensis 5A</strain>
    </source>
</reference>
<accession>A0A812EY46</accession>
<dbReference type="GO" id="GO:0008816">
    <property type="term" value="F:citryl-CoA lyase activity"/>
    <property type="evidence" value="ECO:0007669"/>
    <property type="project" value="UniProtKB-EC"/>
</dbReference>
<evidence type="ECO:0000313" key="5">
    <source>
        <dbReference type="EMBL" id="CAE6492332.1"/>
    </source>
</evidence>
<dbReference type="InterPro" id="IPR040442">
    <property type="entry name" value="Pyrv_kinase-like_dom_sf"/>
</dbReference>
<dbReference type="GO" id="GO:0000287">
    <property type="term" value="F:magnesium ion binding"/>
    <property type="evidence" value="ECO:0007669"/>
    <property type="project" value="TreeGrafter"/>
</dbReference>
<dbReference type="Proteomes" id="UP000655759">
    <property type="component" value="Unassembled WGS sequence"/>
</dbReference>